<organism evidence="1 2">
    <name type="scientific">Dyadobacter frigoris</name>
    <dbReference type="NCBI Taxonomy" id="2576211"/>
    <lineage>
        <taxon>Bacteria</taxon>
        <taxon>Pseudomonadati</taxon>
        <taxon>Bacteroidota</taxon>
        <taxon>Cytophagia</taxon>
        <taxon>Cytophagales</taxon>
        <taxon>Spirosomataceae</taxon>
        <taxon>Dyadobacter</taxon>
    </lineage>
</organism>
<dbReference type="InterPro" id="IPR014825">
    <property type="entry name" value="DNA_alkylation"/>
</dbReference>
<evidence type="ECO:0000313" key="2">
    <source>
        <dbReference type="Proteomes" id="UP000304900"/>
    </source>
</evidence>
<dbReference type="EMBL" id="SZVO01000041">
    <property type="protein sequence ID" value="TKT84590.1"/>
    <property type="molecule type" value="Genomic_DNA"/>
</dbReference>
<accession>A0A4U6CK65</accession>
<dbReference type="CDD" id="cd06561">
    <property type="entry name" value="AlkD_like"/>
    <property type="match status" value="1"/>
</dbReference>
<dbReference type="RefSeq" id="WP_137344632.1">
    <property type="nucleotide sequence ID" value="NZ_SZVO01000041.1"/>
</dbReference>
<sequence length="221" mass="25055">MTLTEALTQLESFGNETMRLHNVKYGAGENQFGVKMGDIRALAKKIKTDHSLALALWDTENIDARFLAILIIVPNKLSHEELNRLVKSERFVHVADWLYNYVIKNYPDNEPLRYEWMKSADVMCARAGWSLTSGCISRTPELIDIPGVLDRIESEMAGAAPEVQWTMNSTLANIGIRFSEYRERALAIGETLGIFRDYPVSKGCTSPFAPIWINEMVRRQG</sequence>
<dbReference type="PANTHER" id="PTHR41291">
    <property type="entry name" value="DNA ALKYLATION REPAIR PROTEIN"/>
    <property type="match status" value="1"/>
</dbReference>
<comment type="caution">
    <text evidence="1">The sequence shown here is derived from an EMBL/GenBank/DDBJ whole genome shotgun (WGS) entry which is preliminary data.</text>
</comment>
<dbReference type="Pfam" id="PF08713">
    <property type="entry name" value="DNA_alkylation"/>
    <property type="match status" value="1"/>
</dbReference>
<dbReference type="AlphaFoldDB" id="A0A4U6CK65"/>
<protein>
    <submittedName>
        <fullName evidence="1">DNA alkylation repair protein</fullName>
    </submittedName>
</protein>
<proteinExistence type="predicted"/>
<evidence type="ECO:0000313" key="1">
    <source>
        <dbReference type="EMBL" id="TKT84590.1"/>
    </source>
</evidence>
<gene>
    <name evidence="1" type="ORF">FDK13_34890</name>
</gene>
<dbReference type="OrthoDB" id="1117222at2"/>
<dbReference type="InterPro" id="IPR016024">
    <property type="entry name" value="ARM-type_fold"/>
</dbReference>
<dbReference type="PANTHER" id="PTHR41291:SF1">
    <property type="entry name" value="DNA ALKYLATION REPAIR PROTEIN"/>
    <property type="match status" value="1"/>
</dbReference>
<dbReference type="SUPFAM" id="SSF48371">
    <property type="entry name" value="ARM repeat"/>
    <property type="match status" value="1"/>
</dbReference>
<dbReference type="Proteomes" id="UP000304900">
    <property type="component" value="Unassembled WGS sequence"/>
</dbReference>
<name>A0A4U6CK65_9BACT</name>
<dbReference type="Gene3D" id="1.25.10.90">
    <property type="match status" value="1"/>
</dbReference>
<reference evidence="1 2" key="1">
    <citation type="submission" date="2019-05" db="EMBL/GenBank/DDBJ databases">
        <title>Dyadobacter AR-3-8 sp. nov., isolated from arctic soil.</title>
        <authorList>
            <person name="Chaudhary D.K."/>
        </authorList>
    </citation>
    <scope>NUCLEOTIDE SEQUENCE [LARGE SCALE GENOMIC DNA]</scope>
    <source>
        <strain evidence="1 2">AR-3-8</strain>
    </source>
</reference>
<keyword evidence="2" id="KW-1185">Reference proteome</keyword>